<evidence type="ECO:0000256" key="4">
    <source>
        <dbReference type="SAM" id="MobiDB-lite"/>
    </source>
</evidence>
<keyword evidence="2" id="KW-0521">NADP</keyword>
<evidence type="ECO:0000256" key="2">
    <source>
        <dbReference type="ARBA" id="ARBA00022857"/>
    </source>
</evidence>
<dbReference type="InterPro" id="IPR044494">
    <property type="entry name" value="AKR3C2/3"/>
</dbReference>
<dbReference type="GO" id="GO:0016616">
    <property type="term" value="F:oxidoreductase activity, acting on the CH-OH group of donors, NAD or NADP as acceptor"/>
    <property type="evidence" value="ECO:0007669"/>
    <property type="project" value="UniProtKB-ARBA"/>
</dbReference>
<name>A0A1L7WLV6_9HELO</name>
<reference evidence="6 7" key="1">
    <citation type="submission" date="2016-03" db="EMBL/GenBank/DDBJ databases">
        <authorList>
            <person name="Ploux O."/>
        </authorList>
    </citation>
    <scope>NUCLEOTIDE SEQUENCE [LARGE SCALE GENOMIC DNA]</scope>
    <source>
        <strain evidence="6 7">UAMH 11012</strain>
    </source>
</reference>
<keyword evidence="7" id="KW-1185">Reference proteome</keyword>
<dbReference type="PANTHER" id="PTHR43827:SF3">
    <property type="entry name" value="NADP-DEPENDENT OXIDOREDUCTASE DOMAIN-CONTAINING PROTEIN"/>
    <property type="match status" value="1"/>
</dbReference>
<dbReference type="Pfam" id="PF00248">
    <property type="entry name" value="Aldo_ket_red"/>
    <property type="match status" value="1"/>
</dbReference>
<evidence type="ECO:0000313" key="7">
    <source>
        <dbReference type="Proteomes" id="UP000184330"/>
    </source>
</evidence>
<keyword evidence="3" id="KW-0560">Oxidoreductase</keyword>
<dbReference type="InterPro" id="IPR018170">
    <property type="entry name" value="Aldo/ket_reductase_CS"/>
</dbReference>
<evidence type="ECO:0000256" key="3">
    <source>
        <dbReference type="ARBA" id="ARBA00023002"/>
    </source>
</evidence>
<evidence type="ECO:0000259" key="5">
    <source>
        <dbReference type="Pfam" id="PF00248"/>
    </source>
</evidence>
<dbReference type="InterPro" id="IPR020471">
    <property type="entry name" value="AKR"/>
</dbReference>
<dbReference type="STRING" id="576137.A0A1L7WLV6"/>
<proteinExistence type="inferred from homology"/>
<evidence type="ECO:0000313" key="6">
    <source>
        <dbReference type="EMBL" id="CZR53749.1"/>
    </source>
</evidence>
<gene>
    <name evidence="6" type="ORF">PAC_03629</name>
</gene>
<evidence type="ECO:0000256" key="1">
    <source>
        <dbReference type="ARBA" id="ARBA00007905"/>
    </source>
</evidence>
<dbReference type="PROSITE" id="PS00062">
    <property type="entry name" value="ALDOKETO_REDUCTASE_2"/>
    <property type="match status" value="1"/>
</dbReference>
<dbReference type="Gene3D" id="3.20.20.100">
    <property type="entry name" value="NADP-dependent oxidoreductase domain"/>
    <property type="match status" value="1"/>
</dbReference>
<dbReference type="PRINTS" id="PR00069">
    <property type="entry name" value="ALDKETRDTASE"/>
</dbReference>
<dbReference type="OrthoDB" id="416253at2759"/>
<dbReference type="InterPro" id="IPR036812">
    <property type="entry name" value="NAD(P)_OxRdtase_dom_sf"/>
</dbReference>
<dbReference type="InterPro" id="IPR023210">
    <property type="entry name" value="NADP_OxRdtase_dom"/>
</dbReference>
<accession>A0A1L7WLV6</accession>
<dbReference type="PANTHER" id="PTHR43827">
    <property type="entry name" value="2,5-DIKETO-D-GLUCONIC ACID REDUCTASE"/>
    <property type="match status" value="1"/>
</dbReference>
<feature type="region of interest" description="Disordered" evidence="4">
    <location>
        <begin position="1"/>
        <end position="25"/>
    </location>
</feature>
<comment type="similarity">
    <text evidence="1">Belongs to the aldo/keto reductase family.</text>
</comment>
<dbReference type="CDD" id="cd19120">
    <property type="entry name" value="AKR_AKR3C2-3"/>
    <property type="match status" value="1"/>
</dbReference>
<dbReference type="EMBL" id="FJOG01000004">
    <property type="protein sequence ID" value="CZR53749.1"/>
    <property type="molecule type" value="Genomic_DNA"/>
</dbReference>
<dbReference type="SUPFAM" id="SSF51430">
    <property type="entry name" value="NAD(P)-linked oxidoreductase"/>
    <property type="match status" value="1"/>
</dbReference>
<dbReference type="Proteomes" id="UP000184330">
    <property type="component" value="Unassembled WGS sequence"/>
</dbReference>
<sequence>MLTDVERSRPWSFSGKSGDLPGGDPNDVKAAPTFIIEAVVFDINCETSRLTNTSIFPFFMTLLLRTFRPSTFRTLVPLSATPKHLYQKSTPLSKNSTAAYQTSHTANSNAGALPKQMSSIPSLKLNDGNEIPFLGYGLGTARYKPDPNSPEDPELVKTVVQAIKTGYYHLDGAEVYGNEKELGTAIKEAGVPREKLYVTTKISGTKVQNTQEAFELSLKKLGLDYVDQYLIHAPYFANGSEADLQAKWADLEAIHASGKAKSIGVSNFLQKDLEAILKTAKIIPAINQIEYHPYLQHGDLVDFHRKHGIATSAYGPLTAIIRAAPGPLDGTYDELARKYGVTPGEIALRWVIDQGIVALTTSGSEQRLKQYQKIALFKLTPKEIETISEIGKKKNFRGFWKDKFAPDDWS</sequence>
<dbReference type="GO" id="GO:0016652">
    <property type="term" value="F:oxidoreductase activity, acting on NAD(P)H as acceptor"/>
    <property type="evidence" value="ECO:0007669"/>
    <property type="project" value="InterPro"/>
</dbReference>
<protein>
    <submittedName>
        <fullName evidence="6">Related to 2,5-diketo-D-gluconic acid reductase A</fullName>
    </submittedName>
</protein>
<feature type="domain" description="NADP-dependent oxidoreductase" evidence="5">
    <location>
        <begin position="137"/>
        <end position="390"/>
    </location>
</feature>
<organism evidence="6 7">
    <name type="scientific">Phialocephala subalpina</name>
    <dbReference type="NCBI Taxonomy" id="576137"/>
    <lineage>
        <taxon>Eukaryota</taxon>
        <taxon>Fungi</taxon>
        <taxon>Dikarya</taxon>
        <taxon>Ascomycota</taxon>
        <taxon>Pezizomycotina</taxon>
        <taxon>Leotiomycetes</taxon>
        <taxon>Helotiales</taxon>
        <taxon>Mollisiaceae</taxon>
        <taxon>Phialocephala</taxon>
        <taxon>Phialocephala fortinii species complex</taxon>
    </lineage>
</organism>
<dbReference type="AlphaFoldDB" id="A0A1L7WLV6"/>
<dbReference type="FunFam" id="3.20.20.100:FF:000002">
    <property type="entry name" value="2,5-diketo-D-gluconic acid reductase A"/>
    <property type="match status" value="1"/>
</dbReference>